<dbReference type="EMBL" id="AVNC01000023">
    <property type="protein sequence ID" value="EQK39796.1"/>
    <property type="molecule type" value="Genomic_DNA"/>
</dbReference>
<reference evidence="1 2" key="1">
    <citation type="submission" date="2013-06" db="EMBL/GenBank/DDBJ databases">
        <authorList>
            <person name="Walk S."/>
            <person name="Aronoff D."/>
            <person name="Young V.Y."/>
            <person name="Marsh J."/>
            <person name="Harrison L."/>
            <person name="Daugherty S.C."/>
            <person name="Shefchek K.A."/>
            <person name="Hine E.E."/>
            <person name="Tallon L.J."/>
            <person name="Sadzewicz L.K."/>
            <person name="Rasko D.A."/>
        </authorList>
    </citation>
    <scope>NUCLEOTIDE SEQUENCE [LARGE SCALE GENOMIC DNA]</scope>
    <source>
        <strain evidence="1 2">ATCC 638</strain>
    </source>
</reference>
<gene>
    <name evidence="1" type="ORF">C672_3636</name>
</gene>
<dbReference type="Proteomes" id="UP000015688">
    <property type="component" value="Unassembled WGS sequence"/>
</dbReference>
<dbReference type="InterPro" id="IPR049254">
    <property type="entry name" value="Phage_tail_terminator"/>
</dbReference>
<name>T4VGA5_PARBF</name>
<dbReference type="RefSeq" id="WP_021434551.1">
    <property type="nucleotide sequence ID" value="NZ_AVNC01000023.1"/>
</dbReference>
<evidence type="ECO:0000313" key="1">
    <source>
        <dbReference type="EMBL" id="EQK39796.1"/>
    </source>
</evidence>
<sequence>MLTYKDILYSVTKLLNAKYKDINIFDKNQAGMFEGECFYVKLIPLETNVNSNTSNSKGVVISVKYFSDDDLKRYDIASDLNIMFARTLKVKDRVLSISNTEANFFEDEVSEVLDFLITIKYVESVEIAKEYRELIGSVTIRI</sequence>
<evidence type="ECO:0000313" key="2">
    <source>
        <dbReference type="Proteomes" id="UP000015688"/>
    </source>
</evidence>
<dbReference type="Pfam" id="PF20765">
    <property type="entry name" value="Phage_tail_terminator_8"/>
    <property type="match status" value="1"/>
</dbReference>
<comment type="caution">
    <text evidence="1">The sequence shown here is derived from an EMBL/GenBank/DDBJ whole genome shotgun (WGS) entry which is preliminary data.</text>
</comment>
<protein>
    <submittedName>
        <fullName evidence="1">Uncharacterized protein</fullName>
    </submittedName>
</protein>
<dbReference type="AlphaFoldDB" id="T4VGA5"/>
<organism evidence="1 2">
    <name type="scientific">Paraclostridium bifermentans ATCC 638 = DSM 14991</name>
    <dbReference type="NCBI Taxonomy" id="1233171"/>
    <lineage>
        <taxon>Bacteria</taxon>
        <taxon>Bacillati</taxon>
        <taxon>Bacillota</taxon>
        <taxon>Clostridia</taxon>
        <taxon>Peptostreptococcales</taxon>
        <taxon>Peptostreptococcaceae</taxon>
        <taxon>Paraclostridium</taxon>
    </lineage>
</organism>
<dbReference type="PATRIC" id="fig|1233171.3.peg.3502"/>
<proteinExistence type="predicted"/>
<accession>T4VGA5</accession>